<sequence length="193" mass="20711">MLPWRFSGPGNKARTVRAYFLLYAPYGPDMATPENTPRRWADFLNPDDETLDRLRHAGRGATSLAAVGTPWDTVGGRWEALAIASLERGLAALDVLDLPLDAGHPVFADHARSELIVLVPEGTAARAVDGGPQAVRALTAGTWLVVPHGPTGGYVAAWLSRPTRGGGRYVDPVRLCEAVLVAEALREEHARAC</sequence>
<dbReference type="EMBL" id="BNDY01000016">
    <property type="protein sequence ID" value="GHI39821.1"/>
    <property type="molecule type" value="Genomic_DNA"/>
</dbReference>
<keyword evidence="2" id="KW-1185">Reference proteome</keyword>
<name>A0ABQ3QRD1_9ACTN</name>
<accession>A0ABQ3QRD1</accession>
<evidence type="ECO:0000313" key="2">
    <source>
        <dbReference type="Proteomes" id="UP001050808"/>
    </source>
</evidence>
<comment type="caution">
    <text evidence="1">The sequence shown here is derived from an EMBL/GenBank/DDBJ whole genome shotgun (WGS) entry which is preliminary data.</text>
</comment>
<evidence type="ECO:0008006" key="3">
    <source>
        <dbReference type="Google" id="ProtNLM"/>
    </source>
</evidence>
<proteinExistence type="predicted"/>
<organism evidence="1 2">
    <name type="scientific">Streptomyces violascens</name>
    <dbReference type="NCBI Taxonomy" id="67381"/>
    <lineage>
        <taxon>Bacteria</taxon>
        <taxon>Bacillati</taxon>
        <taxon>Actinomycetota</taxon>
        <taxon>Actinomycetes</taxon>
        <taxon>Kitasatosporales</taxon>
        <taxon>Streptomycetaceae</taxon>
        <taxon>Streptomyces</taxon>
    </lineage>
</organism>
<evidence type="ECO:0000313" key="1">
    <source>
        <dbReference type="EMBL" id="GHI39821.1"/>
    </source>
</evidence>
<gene>
    <name evidence="1" type="ORF">Sviol_42290</name>
</gene>
<dbReference type="Proteomes" id="UP001050808">
    <property type="component" value="Unassembled WGS sequence"/>
</dbReference>
<protein>
    <recommendedName>
        <fullName evidence="3">DNA primase/polymerase bifunctional N-terminal domain-containing protein</fullName>
    </recommendedName>
</protein>
<reference evidence="1" key="1">
    <citation type="submission" date="2024-05" db="EMBL/GenBank/DDBJ databases">
        <title>Whole genome shotgun sequence of Streptomyces violascens NBRC 12920.</title>
        <authorList>
            <person name="Komaki H."/>
            <person name="Tamura T."/>
        </authorList>
    </citation>
    <scope>NUCLEOTIDE SEQUENCE</scope>
    <source>
        <strain evidence="1">NBRC 12920</strain>
    </source>
</reference>